<keyword evidence="1" id="KW-0472">Membrane</keyword>
<feature type="transmembrane region" description="Helical" evidence="1">
    <location>
        <begin position="41"/>
        <end position="63"/>
    </location>
</feature>
<protein>
    <submittedName>
        <fullName evidence="2">Uncharacterized protein</fullName>
    </submittedName>
</protein>
<reference evidence="2 3" key="1">
    <citation type="submission" date="2017-06" db="EMBL/GenBank/DDBJ databases">
        <title>Genome sequencing of cyanobaciteial culture collection at National Institute for Environmental Studies (NIES).</title>
        <authorList>
            <person name="Hirose Y."/>
            <person name="Shimura Y."/>
            <person name="Fujisawa T."/>
            <person name="Nakamura Y."/>
            <person name="Kawachi M."/>
        </authorList>
    </citation>
    <scope>NUCLEOTIDE SEQUENCE [LARGE SCALE GENOMIC DNA]</scope>
    <source>
        <strain evidence="2 3">NIES-2135</strain>
    </source>
</reference>
<name>A0A1Z4JFN8_LEPBY</name>
<gene>
    <name evidence="2" type="ORF">NIES2135_23960</name>
</gene>
<proteinExistence type="predicted"/>
<keyword evidence="1" id="KW-0812">Transmembrane</keyword>
<organism evidence="2 3">
    <name type="scientific">Leptolyngbya boryana NIES-2135</name>
    <dbReference type="NCBI Taxonomy" id="1973484"/>
    <lineage>
        <taxon>Bacteria</taxon>
        <taxon>Bacillati</taxon>
        <taxon>Cyanobacteriota</taxon>
        <taxon>Cyanophyceae</taxon>
        <taxon>Leptolyngbyales</taxon>
        <taxon>Leptolyngbyaceae</taxon>
        <taxon>Leptolyngbya group</taxon>
        <taxon>Leptolyngbya</taxon>
    </lineage>
</organism>
<feature type="transmembrane region" description="Helical" evidence="1">
    <location>
        <begin position="15"/>
        <end position="34"/>
    </location>
</feature>
<dbReference type="PANTHER" id="PTHR36785">
    <property type="entry name" value="OS05G0502500 PROTEIN"/>
    <property type="match status" value="1"/>
</dbReference>
<evidence type="ECO:0000313" key="3">
    <source>
        <dbReference type="Proteomes" id="UP000217895"/>
    </source>
</evidence>
<dbReference type="Proteomes" id="UP000217895">
    <property type="component" value="Chromosome"/>
</dbReference>
<dbReference type="PANTHER" id="PTHR36785:SF1">
    <property type="entry name" value="OS05G0502500 PROTEIN"/>
    <property type="match status" value="1"/>
</dbReference>
<dbReference type="EMBL" id="AP018203">
    <property type="protein sequence ID" value="BAY55572.1"/>
    <property type="molecule type" value="Genomic_DNA"/>
</dbReference>
<keyword evidence="3" id="KW-1185">Reference proteome</keyword>
<sequence length="126" mass="13761">MNQNQLYNLQLGLNGFGRILTIVGFALLLSAVGLGWLVKSFFFVLGLLILAPIVGIFVFQWWVRKNIVQSACPVCGTELTGFNQAQMQCSSCGEPLLVEHGKFKRMTPSGTIDVEAVEVAAQVVED</sequence>
<keyword evidence="1" id="KW-1133">Transmembrane helix</keyword>
<evidence type="ECO:0000313" key="2">
    <source>
        <dbReference type="EMBL" id="BAY55572.1"/>
    </source>
</evidence>
<dbReference type="AlphaFoldDB" id="A0A1Z4JFN8"/>
<accession>A0A1Z4JFN8</accession>
<evidence type="ECO:0000256" key="1">
    <source>
        <dbReference type="SAM" id="Phobius"/>
    </source>
</evidence>